<dbReference type="GO" id="GO:0009279">
    <property type="term" value="C:cell outer membrane"/>
    <property type="evidence" value="ECO:0007669"/>
    <property type="project" value="UniProtKB-SubCell"/>
</dbReference>
<dbReference type="InterPro" id="IPR023997">
    <property type="entry name" value="TonB-dep_OMP_SusC/RagA_CS"/>
</dbReference>
<evidence type="ECO:0000256" key="4">
    <source>
        <dbReference type="ARBA" id="ARBA00022692"/>
    </source>
</evidence>
<dbReference type="InterPro" id="IPR012910">
    <property type="entry name" value="Plug_dom"/>
</dbReference>
<keyword evidence="2 7" id="KW-0813">Transport</keyword>
<dbReference type="RefSeq" id="WP_229310564.1">
    <property type="nucleotide sequence ID" value="NZ_QLMC01000001.1"/>
</dbReference>
<dbReference type="InterPro" id="IPR036942">
    <property type="entry name" value="Beta-barrel_TonB_sf"/>
</dbReference>
<dbReference type="PROSITE" id="PS52016">
    <property type="entry name" value="TONB_DEPENDENT_REC_3"/>
    <property type="match status" value="1"/>
</dbReference>
<reference evidence="9 10" key="1">
    <citation type="submission" date="2018-06" db="EMBL/GenBank/DDBJ databases">
        <title>Genomic Encyclopedia of Archaeal and Bacterial Type Strains, Phase II (KMG-II): from individual species to whole genera.</title>
        <authorList>
            <person name="Goeker M."/>
        </authorList>
    </citation>
    <scope>NUCLEOTIDE SEQUENCE [LARGE SCALE GENOMIC DNA]</scope>
    <source>
        <strain evidence="9 10">DSM 21851</strain>
    </source>
</reference>
<dbReference type="Proteomes" id="UP000248790">
    <property type="component" value="Unassembled WGS sequence"/>
</dbReference>
<keyword evidence="6 7" id="KW-0998">Cell outer membrane</keyword>
<dbReference type="Pfam" id="PF13715">
    <property type="entry name" value="CarbopepD_reg_2"/>
    <property type="match status" value="1"/>
</dbReference>
<dbReference type="EMBL" id="QLMC01000001">
    <property type="protein sequence ID" value="RAK03195.1"/>
    <property type="molecule type" value="Genomic_DNA"/>
</dbReference>
<proteinExistence type="inferred from homology"/>
<evidence type="ECO:0000256" key="7">
    <source>
        <dbReference type="PROSITE-ProRule" id="PRU01360"/>
    </source>
</evidence>
<dbReference type="Gene3D" id="2.170.130.10">
    <property type="entry name" value="TonB-dependent receptor, plug domain"/>
    <property type="match status" value="1"/>
</dbReference>
<sequence>MNQPLHFMASWTVGLALLALYPTVSHSQTLAYHTVPRQEVPSRPSQVRLRDVLLELQNQYRVNIVFDEKALEGITVDKQLMNRNTGLSQKLNILLKNSGLRLEKTKKDTYLILPGKEADRTEVSLPALPGQVARQNSFASLAPMSISSPVSIQAVRIQVSGQIKDENDQGLPGVNVTEKGTANGTTTDADGNYKLSVVGAGSVLVFSFLGYVSQEKTVGSNSTISVSLVPDVKSLSEVVVVGYGTQKKSDLTGSISSVKADEIKNLPVRSVVEALQGRAAGVMVNKDSGRPGSGSQIIIRGVGSINGLNPLFVIDGVPRGNSTSFNPRDVESIEIIKDASAAAIYGAQAAGGVVLITTKRGSYDQKTNINFSSNTGVRQIARTYEMLQTPDYIRARRGIGQDYGLWNNQNLPNTNWFDELFQNGMEQTYMLSVSGGTSKAKYYLSGGYEREDGIQKQNYWERYSLRINADYKLSKRFTFGHQLYLSKVRENPATRNIPWRTLPYMAIRNEDGTFARVPSEVEFSGDNDVAALAYMHRKNGGIGLDANLYFDWEIINGLTFRTTAGAGLGASFEDSFTERNDLKRTATVESYSKSSSYSESYVLSSQLTYGRVFGGKHDVKVMAGYEIRNSFSSGLNATASGFPVKVAESFGLSTNPNKTAGGSLGYGGLLSQFGRINYVFNDKYLFTANVRRDGSPKFAPANRWGVFPSVSAGWKINEEAFFQNLNGNVITLLKPRVSWGILGNDAAIGNFAYLPSYQLVQQHSFDETNIIGGFNSTKVVNEKIKWEEIHTINVGLDVNLFRDKLSFSADYYSRDTRNMLYNLPTPLSSGIANFNSATSTMPVNIGKISNKGWELSATFRDTKGGFTYNVSGNVSHNRNNVVDLGLPTAYIYSGSLDFMSGNSPFKTVNGQPIGQIYGLITEGLIQSQSEMDALNGTATQKALAAGDIKPGQVAYYNHQYTGAGDFKYKDLNGDGKINDNDRTFIGNPWPKFQYGFNLQLGWKGFDVMAQIIGVAGRDVINGSSIFERSFQQDYQSTYDIFNASYFLGNGLTDQPRLGLTDPANPKKFILDPSRNYSWYSSYYVEDGSYVKIKNLAIGYTVPASLANRIKMNRIRVYVTGQNLITFTKFTGLDPEFSNDVKNHGLYGITMYPQTKLFSAGLELGF</sequence>
<keyword evidence="3 7" id="KW-1134">Transmembrane beta strand</keyword>
<dbReference type="SUPFAM" id="SSF56935">
    <property type="entry name" value="Porins"/>
    <property type="match status" value="1"/>
</dbReference>
<evidence type="ECO:0000259" key="8">
    <source>
        <dbReference type="Pfam" id="PF07715"/>
    </source>
</evidence>
<comment type="similarity">
    <text evidence="7">Belongs to the TonB-dependent receptor family.</text>
</comment>
<comment type="subcellular location">
    <subcellularLocation>
        <location evidence="1 7">Cell outer membrane</location>
        <topology evidence="1 7">Multi-pass membrane protein</topology>
    </subcellularLocation>
</comment>
<evidence type="ECO:0000256" key="3">
    <source>
        <dbReference type="ARBA" id="ARBA00022452"/>
    </source>
</evidence>
<organism evidence="9 10">
    <name type="scientific">Larkinella arboricola</name>
    <dbReference type="NCBI Taxonomy" id="643671"/>
    <lineage>
        <taxon>Bacteria</taxon>
        <taxon>Pseudomonadati</taxon>
        <taxon>Bacteroidota</taxon>
        <taxon>Cytophagia</taxon>
        <taxon>Cytophagales</taxon>
        <taxon>Spirosomataceae</taxon>
        <taxon>Larkinella</taxon>
    </lineage>
</organism>
<dbReference type="InterPro" id="IPR023996">
    <property type="entry name" value="TonB-dep_OMP_SusC/RagA"/>
</dbReference>
<protein>
    <submittedName>
        <fullName evidence="9">TonB-linked SusC/RagA family outer membrane protein</fullName>
    </submittedName>
</protein>
<dbReference type="InterPro" id="IPR008969">
    <property type="entry name" value="CarboxyPept-like_regulatory"/>
</dbReference>
<keyword evidence="10" id="KW-1185">Reference proteome</keyword>
<accession>A0A327X8E8</accession>
<evidence type="ECO:0000313" key="10">
    <source>
        <dbReference type="Proteomes" id="UP000248790"/>
    </source>
</evidence>
<name>A0A327X8E8_LARAB</name>
<evidence type="ECO:0000256" key="6">
    <source>
        <dbReference type="ARBA" id="ARBA00023237"/>
    </source>
</evidence>
<evidence type="ECO:0000256" key="1">
    <source>
        <dbReference type="ARBA" id="ARBA00004571"/>
    </source>
</evidence>
<evidence type="ECO:0000256" key="2">
    <source>
        <dbReference type="ARBA" id="ARBA00022448"/>
    </source>
</evidence>
<keyword evidence="4 7" id="KW-0812">Transmembrane</keyword>
<gene>
    <name evidence="9" type="ORF">LX87_01317</name>
</gene>
<keyword evidence="5 7" id="KW-0472">Membrane</keyword>
<comment type="caution">
    <text evidence="9">The sequence shown here is derived from an EMBL/GenBank/DDBJ whole genome shotgun (WGS) entry which is preliminary data.</text>
</comment>
<dbReference type="InterPro" id="IPR039426">
    <property type="entry name" value="TonB-dep_rcpt-like"/>
</dbReference>
<evidence type="ECO:0000313" key="9">
    <source>
        <dbReference type="EMBL" id="RAK03195.1"/>
    </source>
</evidence>
<dbReference type="NCBIfam" id="TIGR04056">
    <property type="entry name" value="OMP_RagA_SusC"/>
    <property type="match status" value="1"/>
</dbReference>
<dbReference type="Pfam" id="PF07715">
    <property type="entry name" value="Plug"/>
    <property type="match status" value="1"/>
</dbReference>
<dbReference type="SUPFAM" id="SSF49464">
    <property type="entry name" value="Carboxypeptidase regulatory domain-like"/>
    <property type="match status" value="1"/>
</dbReference>
<dbReference type="NCBIfam" id="TIGR04057">
    <property type="entry name" value="SusC_RagA_signa"/>
    <property type="match status" value="1"/>
</dbReference>
<dbReference type="Gene3D" id="2.40.170.20">
    <property type="entry name" value="TonB-dependent receptor, beta-barrel domain"/>
    <property type="match status" value="1"/>
</dbReference>
<feature type="domain" description="TonB-dependent receptor plug" evidence="8">
    <location>
        <begin position="248"/>
        <end position="353"/>
    </location>
</feature>
<dbReference type="AlphaFoldDB" id="A0A327X8E8"/>
<evidence type="ECO:0000256" key="5">
    <source>
        <dbReference type="ARBA" id="ARBA00023136"/>
    </source>
</evidence>
<dbReference type="Gene3D" id="2.60.40.1120">
    <property type="entry name" value="Carboxypeptidase-like, regulatory domain"/>
    <property type="match status" value="1"/>
</dbReference>
<dbReference type="InterPro" id="IPR037066">
    <property type="entry name" value="Plug_dom_sf"/>
</dbReference>
<dbReference type="Gene3D" id="3.55.50.30">
    <property type="match status" value="1"/>
</dbReference>